<comment type="caution">
    <text evidence="1">The sequence shown here is derived from an EMBL/GenBank/DDBJ whole genome shotgun (WGS) entry which is preliminary data.</text>
</comment>
<dbReference type="AlphaFoldDB" id="A0A426TZP9"/>
<name>A0A426TZP9_9CHLR</name>
<organism evidence="1 2">
    <name type="scientific">Candidatus Viridilinea halotolerans</name>
    <dbReference type="NCBI Taxonomy" id="2491704"/>
    <lineage>
        <taxon>Bacteria</taxon>
        <taxon>Bacillati</taxon>
        <taxon>Chloroflexota</taxon>
        <taxon>Chloroflexia</taxon>
        <taxon>Chloroflexales</taxon>
        <taxon>Chloroflexineae</taxon>
        <taxon>Oscillochloridaceae</taxon>
        <taxon>Candidatus Viridilinea</taxon>
    </lineage>
</organism>
<accession>A0A426TZP9</accession>
<sequence>MPLIVKPPAAFNVAVDGFSFANYAEPTYTKLTSVEVRRLFGDKACSSAVRQDGSCTLTPAGQRWMENINNFMITGVCEGMSIVSLLMHNGTLNPQDFGAARAIDLAIENNPKLQREIAYWFATTLTNRADTVKSSPNAVLAALRADISTRGSAFGTLRFSKADESGGHSVAPIGLRELGGGTVAIIVYDSNYPGETREISIDTVANTWFYSPEASLTEDDYSGDAEGQTLGYAPIAPRLGVQTCPFCAPEPAQVELNQIQIPTEIQPQIETCGSFLKPCSDIVVIPNLILPIDSSYTSYQGALGTKGNEAHKFFKDLLPLDMSHVFPSANPQSGLAAAPKSWQNPAQGYYAFVPTQTLSLELGLPEGQTNVITSSLSYLGSGFVFEVSEITAPAGTRDTFEVAAGGTQISYTTGSGQVPELYVGFETQAADFGFAFFDFDMLANDSVIMNINVEYSLVEVRVNTSAASGDVIFDFEMTRVNETSEEIFQSPEGGLDLRNGETLLIDYGAWQGGNSSLRVGYDSNENGLLDPDEVFEWQDAP</sequence>
<evidence type="ECO:0000313" key="1">
    <source>
        <dbReference type="EMBL" id="RRR71839.1"/>
    </source>
</evidence>
<protein>
    <submittedName>
        <fullName evidence="1">Uncharacterized protein</fullName>
    </submittedName>
</protein>
<proteinExistence type="predicted"/>
<dbReference type="Proteomes" id="UP000280307">
    <property type="component" value="Unassembled WGS sequence"/>
</dbReference>
<gene>
    <name evidence="1" type="ORF">EI684_10940</name>
</gene>
<dbReference type="EMBL" id="RSAS01000427">
    <property type="protein sequence ID" value="RRR71839.1"/>
    <property type="molecule type" value="Genomic_DNA"/>
</dbReference>
<reference evidence="1 2" key="1">
    <citation type="submission" date="2018-12" db="EMBL/GenBank/DDBJ databases">
        <title>Genome Sequence of Candidatus Viridilinea halotolerans isolated from saline sulfide-rich spring.</title>
        <authorList>
            <person name="Grouzdev D.S."/>
            <person name="Burganskaya E.I."/>
            <person name="Krutkina M.S."/>
            <person name="Sukhacheva M.V."/>
            <person name="Gorlenko V.M."/>
        </authorList>
    </citation>
    <scope>NUCLEOTIDE SEQUENCE [LARGE SCALE GENOMIC DNA]</scope>
    <source>
        <strain evidence="1">Chok-6</strain>
    </source>
</reference>
<evidence type="ECO:0000313" key="2">
    <source>
        <dbReference type="Proteomes" id="UP000280307"/>
    </source>
</evidence>